<evidence type="ECO:0000313" key="9">
    <source>
        <dbReference type="Proteomes" id="UP001152759"/>
    </source>
</evidence>
<name>A0A9P0EWH5_BEMTA</name>
<dbReference type="KEGG" id="btab:109043134"/>
<reference evidence="8" key="1">
    <citation type="submission" date="2021-12" db="EMBL/GenBank/DDBJ databases">
        <authorList>
            <person name="King R."/>
        </authorList>
    </citation>
    <scope>NUCLEOTIDE SEQUENCE</scope>
</reference>
<dbReference type="InterPro" id="IPR056382">
    <property type="entry name" value="DHX34_Znf-C2H2"/>
</dbReference>
<dbReference type="InterPro" id="IPR014001">
    <property type="entry name" value="Helicase_ATP-bd"/>
</dbReference>
<evidence type="ECO:0000256" key="2">
    <source>
        <dbReference type="ARBA" id="ARBA00022801"/>
    </source>
</evidence>
<feature type="compositionally biased region" description="Basic and acidic residues" evidence="5">
    <location>
        <begin position="51"/>
        <end position="68"/>
    </location>
</feature>
<feature type="compositionally biased region" description="Basic and acidic residues" evidence="5">
    <location>
        <begin position="129"/>
        <end position="144"/>
    </location>
</feature>
<keyword evidence="3" id="KW-0347">Helicase</keyword>
<dbReference type="GO" id="GO:0004386">
    <property type="term" value="F:helicase activity"/>
    <property type="evidence" value="ECO:0007669"/>
    <property type="project" value="UniProtKB-KW"/>
</dbReference>
<dbReference type="InterPro" id="IPR027417">
    <property type="entry name" value="P-loop_NTPase"/>
</dbReference>
<keyword evidence="1" id="KW-0547">Nucleotide-binding</keyword>
<dbReference type="GO" id="GO:0003723">
    <property type="term" value="F:RNA binding"/>
    <property type="evidence" value="ECO:0007669"/>
    <property type="project" value="TreeGrafter"/>
</dbReference>
<dbReference type="PANTHER" id="PTHR18934">
    <property type="entry name" value="ATP-DEPENDENT RNA HELICASE"/>
    <property type="match status" value="1"/>
</dbReference>
<accession>A0A9P0EWH5</accession>
<proteinExistence type="predicted"/>
<dbReference type="SMART" id="SM00847">
    <property type="entry name" value="HA2"/>
    <property type="match status" value="1"/>
</dbReference>
<keyword evidence="9" id="KW-1185">Reference proteome</keyword>
<dbReference type="CDD" id="cd18791">
    <property type="entry name" value="SF2_C_RHA"/>
    <property type="match status" value="1"/>
</dbReference>
<dbReference type="Pfam" id="PF24485">
    <property type="entry name" value="zf-C2H2_DHX34"/>
    <property type="match status" value="1"/>
</dbReference>
<dbReference type="GO" id="GO:0016787">
    <property type="term" value="F:hydrolase activity"/>
    <property type="evidence" value="ECO:0007669"/>
    <property type="project" value="UniProtKB-KW"/>
</dbReference>
<keyword evidence="4" id="KW-0067">ATP-binding</keyword>
<keyword evidence="2" id="KW-0378">Hydrolase</keyword>
<evidence type="ECO:0000259" key="6">
    <source>
        <dbReference type="PROSITE" id="PS51192"/>
    </source>
</evidence>
<dbReference type="Pfam" id="PF00270">
    <property type="entry name" value="DEAD"/>
    <property type="match status" value="1"/>
</dbReference>
<dbReference type="FunFam" id="3.40.50.300:FF:000540">
    <property type="entry name" value="probable ATP-dependent RNA helicase DHX34"/>
    <property type="match status" value="1"/>
</dbReference>
<dbReference type="Proteomes" id="UP001152759">
    <property type="component" value="Chromosome 1"/>
</dbReference>
<dbReference type="InterPro" id="IPR007502">
    <property type="entry name" value="Helicase-assoc_dom"/>
</dbReference>
<feature type="compositionally biased region" description="Basic and acidic residues" evidence="5">
    <location>
        <begin position="158"/>
        <end position="172"/>
    </location>
</feature>
<evidence type="ECO:0000259" key="7">
    <source>
        <dbReference type="PROSITE" id="PS51194"/>
    </source>
</evidence>
<dbReference type="SMART" id="SM00487">
    <property type="entry name" value="DEXDc"/>
    <property type="match status" value="1"/>
</dbReference>
<dbReference type="SUPFAM" id="SSF52540">
    <property type="entry name" value="P-loop containing nucleoside triphosphate hydrolases"/>
    <property type="match status" value="1"/>
</dbReference>
<sequence>MGKHKNKIKDHSPKHKRMKTKRKRSSHTKKYSREGRSSRRRKSDVSSSDDSMFRDDTSSVESTQDKSRDHSRKRRRGKDDENSSSFVQKKGSESCSEDSSSDDKRENNAGAGSRRKSKKSKELSPFTKSYERWRNIPGSEDFKGHLQRTLVEPQSSTTDDRRKYFRRDDRGKQIYVNKSRKHHDSSHELSEGAKSSASRENSPESSNERSQNEDKDFSFTVYQYELNKIFCRDASLIPDKEDFWLFVKKYEAMKRTKSQKCNLEELEKKIATFEIPSKLPRTAERILKATDEELMGYLPPFDEYDRRQRLTKLLFREFRLIIRIYLDFREKERISKEKKIQESRASLPVAQYRDEIIKAVQSERVVIIAGDTGCGKSTQIPQYLMEAGYNRIACTQPRRIACISLSKRVAYETLSEAENLIGYQIRFEKQKRQDTKIVFITEGLFLRQVASEGWGQYDVVVLDEVHERHLTSDFLLGVVKCLLHQREDVKIILMSATINIKLICTYFGDLAKVIQVPGRLHPIKLEYHPIPASERSERFDPAPFLRIMQLIDKKYPRDERGDLLIFVSGMAEITAVIDVAKSYNERDGTWIVLPLHSSLSIADQDKVFDYPPEGMRKCIVSTNIAETSITIDGVRFVADSGKVKEMMYDSVAKMQKLKEVWVSRASAEQRKGRAGRTGPGVCFRLYSEEEYTDMAPYSTPEIQRVPLDSVILQIVAMGLPDARKFPFIEPPPAQCIEVSITSLKQHGALSFDESLTSIGEMLSRLPVDIPLGKMLINGSLFHQLEPILSLAAALSVQNPFTNRAYRDPECENSRKLLESDHGDPITLLNAYREWLEVKSGKVRGVSSRHWCRRRGLEEQRFYEMTKLRKQFKQLLQDCNLLPSEKTNAEKMSSAERALRHGELKLLRSAKRQHQNEAPRKRKILKPDSWELMYEGEEEKDDTVDIGDIDFRLANDSLTVQNLLSGSTTCSYKDLTMLKLILCSGLYPQFAIADEFNHVKTVSEQLFHTPTKPFVSLHPMGYFANHSDVLKLSEAEIEDINAEGFSAKYPVSTRHQLLCFMSLLETTKPFLVNTLRIPAAHSLLLFSLELHTSNNFSKIVCDSWIQLKFPLPEAAEIFVLKAVKLRLRWEELLKLRLEKRNCAAIEQTMCQDLVKFMTIDIGYSIQRILPATLKTIYVKSSHSAISGINPINPDFEITENAKYGGYDLCSFLVYDCLENDVMMEWDSWTCGSCGLTAALSSFEKLQHKVTCAPESQLDEAESSTSVVRKANAKQYKCVICNQELYLTPVEILKHQKSHSQ</sequence>
<evidence type="ECO:0000256" key="5">
    <source>
        <dbReference type="SAM" id="MobiDB-lite"/>
    </source>
</evidence>
<dbReference type="FunFam" id="1.20.120.1080:FF:000005">
    <property type="entry name" value="ATP-dependent helicase HrpA"/>
    <property type="match status" value="1"/>
</dbReference>
<dbReference type="SMART" id="SM00490">
    <property type="entry name" value="HELICc"/>
    <property type="match status" value="1"/>
</dbReference>
<dbReference type="PANTHER" id="PTHR18934:SF221">
    <property type="entry name" value="ATP-DEPENDENT RNA HELICASE DHX34-RELATED"/>
    <property type="match status" value="1"/>
</dbReference>
<dbReference type="FunFam" id="3.40.50.300:FF:000725">
    <property type="entry name" value="probable ATP-dependent RNA helicase DHX34"/>
    <property type="match status" value="1"/>
</dbReference>
<feature type="domain" description="Helicase ATP-binding" evidence="6">
    <location>
        <begin position="357"/>
        <end position="516"/>
    </location>
</feature>
<dbReference type="InterPro" id="IPR001650">
    <property type="entry name" value="Helicase_C-like"/>
</dbReference>
<feature type="region of interest" description="Disordered" evidence="5">
    <location>
        <begin position="1"/>
        <end position="213"/>
    </location>
</feature>
<evidence type="ECO:0000256" key="4">
    <source>
        <dbReference type="ARBA" id="ARBA00022840"/>
    </source>
</evidence>
<dbReference type="GO" id="GO:0005524">
    <property type="term" value="F:ATP binding"/>
    <property type="evidence" value="ECO:0007669"/>
    <property type="project" value="UniProtKB-KW"/>
</dbReference>
<dbReference type="Pfam" id="PF21010">
    <property type="entry name" value="HA2_C"/>
    <property type="match status" value="1"/>
</dbReference>
<dbReference type="Gene3D" id="3.40.50.300">
    <property type="entry name" value="P-loop containing nucleotide triphosphate hydrolases"/>
    <property type="match status" value="2"/>
</dbReference>
<dbReference type="PROSITE" id="PS51194">
    <property type="entry name" value="HELICASE_CTER"/>
    <property type="match status" value="1"/>
</dbReference>
<evidence type="ECO:0000256" key="3">
    <source>
        <dbReference type="ARBA" id="ARBA00022806"/>
    </source>
</evidence>
<dbReference type="Pfam" id="PF07717">
    <property type="entry name" value="OB_NTP_bind"/>
    <property type="match status" value="1"/>
</dbReference>
<evidence type="ECO:0000313" key="8">
    <source>
        <dbReference type="EMBL" id="CAH0381764.1"/>
    </source>
</evidence>
<dbReference type="InterPro" id="IPR011545">
    <property type="entry name" value="DEAD/DEAH_box_helicase_dom"/>
</dbReference>
<evidence type="ECO:0000256" key="1">
    <source>
        <dbReference type="ARBA" id="ARBA00022741"/>
    </source>
</evidence>
<feature type="compositionally biased region" description="Low complexity" evidence="5">
    <location>
        <begin position="195"/>
        <end position="205"/>
    </location>
</feature>
<organism evidence="8 9">
    <name type="scientific">Bemisia tabaci</name>
    <name type="common">Sweetpotato whitefly</name>
    <name type="synonym">Aleurodes tabaci</name>
    <dbReference type="NCBI Taxonomy" id="7038"/>
    <lineage>
        <taxon>Eukaryota</taxon>
        <taxon>Metazoa</taxon>
        <taxon>Ecdysozoa</taxon>
        <taxon>Arthropoda</taxon>
        <taxon>Hexapoda</taxon>
        <taxon>Insecta</taxon>
        <taxon>Pterygota</taxon>
        <taxon>Neoptera</taxon>
        <taxon>Paraneoptera</taxon>
        <taxon>Hemiptera</taxon>
        <taxon>Sternorrhyncha</taxon>
        <taxon>Aleyrodoidea</taxon>
        <taxon>Aleyrodidae</taxon>
        <taxon>Aleyrodinae</taxon>
        <taxon>Bemisia</taxon>
    </lineage>
</organism>
<feature type="compositionally biased region" description="Basic residues" evidence="5">
    <location>
        <begin position="1"/>
        <end position="30"/>
    </location>
</feature>
<evidence type="ECO:0008006" key="10">
    <source>
        <dbReference type="Google" id="ProtNLM"/>
    </source>
</evidence>
<protein>
    <recommendedName>
        <fullName evidence="10">ATP-dependent RNA helicase DHX34</fullName>
    </recommendedName>
</protein>
<dbReference type="InterPro" id="IPR011709">
    <property type="entry name" value="DEAD-box_helicase_OB_fold"/>
</dbReference>
<gene>
    <name evidence="8" type="ORF">BEMITA_LOCUS1380</name>
</gene>
<dbReference type="Gene3D" id="1.20.120.1080">
    <property type="match status" value="1"/>
</dbReference>
<dbReference type="Pfam" id="PF00271">
    <property type="entry name" value="Helicase_C"/>
    <property type="match status" value="1"/>
</dbReference>
<dbReference type="PROSITE" id="PS51192">
    <property type="entry name" value="HELICASE_ATP_BIND_1"/>
    <property type="match status" value="1"/>
</dbReference>
<dbReference type="EMBL" id="OU963862">
    <property type="protein sequence ID" value="CAH0381764.1"/>
    <property type="molecule type" value="Genomic_DNA"/>
</dbReference>
<feature type="domain" description="Helicase C-terminal" evidence="7">
    <location>
        <begin position="550"/>
        <end position="718"/>
    </location>
</feature>